<dbReference type="GO" id="GO:0005886">
    <property type="term" value="C:plasma membrane"/>
    <property type="evidence" value="ECO:0007669"/>
    <property type="project" value="TreeGrafter"/>
</dbReference>
<dbReference type="EMBL" id="MHJL01000029">
    <property type="protein sequence ID" value="OGY67203.1"/>
    <property type="molecule type" value="Genomic_DNA"/>
</dbReference>
<dbReference type="InterPro" id="IPR001482">
    <property type="entry name" value="T2SS/T4SS_dom"/>
</dbReference>
<evidence type="ECO:0000259" key="4">
    <source>
        <dbReference type="PROSITE" id="PS00662"/>
    </source>
</evidence>
<dbReference type="GO" id="GO:0005524">
    <property type="term" value="F:ATP binding"/>
    <property type="evidence" value="ECO:0007669"/>
    <property type="project" value="UniProtKB-KW"/>
</dbReference>
<protein>
    <recommendedName>
        <fullName evidence="4">Bacterial type II secretion system protein E domain-containing protein</fullName>
    </recommendedName>
</protein>
<dbReference type="AlphaFoldDB" id="A0A1G1ZR72"/>
<feature type="domain" description="Bacterial type II secretion system protein E" evidence="4">
    <location>
        <begin position="257"/>
        <end position="271"/>
    </location>
</feature>
<proteinExistence type="inferred from homology"/>
<dbReference type="Pfam" id="PF00437">
    <property type="entry name" value="T2SSE"/>
    <property type="match status" value="1"/>
</dbReference>
<dbReference type="Gene3D" id="3.40.50.300">
    <property type="entry name" value="P-loop containing nucleotide triphosphate hydrolases"/>
    <property type="match status" value="1"/>
</dbReference>
<dbReference type="STRING" id="1798409.A3I24_03750"/>
<keyword evidence="2" id="KW-0547">Nucleotide-binding</keyword>
<dbReference type="Gene3D" id="3.30.450.90">
    <property type="match status" value="1"/>
</dbReference>
<evidence type="ECO:0000313" key="6">
    <source>
        <dbReference type="Proteomes" id="UP000177690"/>
    </source>
</evidence>
<gene>
    <name evidence="5" type="ORF">A3I24_03750</name>
</gene>
<accession>A0A1G1ZR72</accession>
<comment type="caution">
    <text evidence="5">The sequence shown here is derived from an EMBL/GenBank/DDBJ whole genome shotgun (WGS) entry which is preliminary data.</text>
</comment>
<sequence length="451" mass="50770">MEKLLENYKFVPKAIGEITGKIQIEKNRFENLLKDLTSIKRIKKSILDFDFQKAQIGELLEIILAGALNNRVSDIHFETEEKNIRLRYRIDGLLNDVASDLPKEVYGYLLSRIKLLSGLKLNIQDKPQDGRFSINLEKKSIELRISLIPSEYGETIVMRILDPDIIKITLLQLGLRKDDLAIIEEQLKSPNGMILNTGPTGSGKTTTLYSFLLHKRNPELKIITIEDPIEYHLEDIEQTQTDPEAGYTFAGGLKSIMRQDPDIILIGEIRDEETAEIAIQASLTGHSVFSTVHANSAVGAIPRLLDLKVKPGSIGPALNLIIAQRLVRRLCENCRISKKILPELKTKIEKFLGSLPKRINKNEFSEIKIFEKKGCVQCAGLGYKGRIAIFELLEINDAMEPLINADVTEVTIKQEAKKQGMVTMQEDGILKTISGLTTFEEIENVTGPIRW</sequence>
<evidence type="ECO:0000313" key="5">
    <source>
        <dbReference type="EMBL" id="OGY67203.1"/>
    </source>
</evidence>
<reference evidence="5 6" key="1">
    <citation type="journal article" date="2016" name="Nat. Commun.">
        <title>Thousands of microbial genomes shed light on interconnected biogeochemical processes in an aquifer system.</title>
        <authorList>
            <person name="Anantharaman K."/>
            <person name="Brown C.T."/>
            <person name="Hug L.A."/>
            <person name="Sharon I."/>
            <person name="Castelle C.J."/>
            <person name="Probst A.J."/>
            <person name="Thomas B.C."/>
            <person name="Singh A."/>
            <person name="Wilkins M.J."/>
            <person name="Karaoz U."/>
            <person name="Brodie E.L."/>
            <person name="Williams K.H."/>
            <person name="Hubbard S.S."/>
            <person name="Banfield J.F."/>
        </authorList>
    </citation>
    <scope>NUCLEOTIDE SEQUENCE [LARGE SCALE GENOMIC DNA]</scope>
</reference>
<comment type="similarity">
    <text evidence="1">Belongs to the GSP E family.</text>
</comment>
<dbReference type="CDD" id="cd01129">
    <property type="entry name" value="PulE-GspE-like"/>
    <property type="match status" value="1"/>
</dbReference>
<keyword evidence="3" id="KW-0067">ATP-binding</keyword>
<dbReference type="Proteomes" id="UP000177690">
    <property type="component" value="Unassembled WGS sequence"/>
</dbReference>
<evidence type="ECO:0000256" key="2">
    <source>
        <dbReference type="ARBA" id="ARBA00022741"/>
    </source>
</evidence>
<dbReference type="PANTHER" id="PTHR30258">
    <property type="entry name" value="TYPE II SECRETION SYSTEM PROTEIN GSPE-RELATED"/>
    <property type="match status" value="1"/>
</dbReference>
<evidence type="ECO:0000256" key="3">
    <source>
        <dbReference type="ARBA" id="ARBA00022840"/>
    </source>
</evidence>
<dbReference type="PROSITE" id="PS00662">
    <property type="entry name" value="T2SP_E"/>
    <property type="match status" value="1"/>
</dbReference>
<evidence type="ECO:0000256" key="1">
    <source>
        <dbReference type="ARBA" id="ARBA00006611"/>
    </source>
</evidence>
<dbReference type="GO" id="GO:0016887">
    <property type="term" value="F:ATP hydrolysis activity"/>
    <property type="evidence" value="ECO:0007669"/>
    <property type="project" value="TreeGrafter"/>
</dbReference>
<dbReference type="InterPro" id="IPR027417">
    <property type="entry name" value="P-loop_NTPase"/>
</dbReference>
<name>A0A1G1ZR72_9BACT</name>
<dbReference type="SUPFAM" id="SSF52540">
    <property type="entry name" value="P-loop containing nucleoside triphosphate hydrolases"/>
    <property type="match status" value="1"/>
</dbReference>
<dbReference type="PANTHER" id="PTHR30258:SF3">
    <property type="entry name" value="SLL1921 PROTEIN"/>
    <property type="match status" value="1"/>
</dbReference>
<organism evidence="5 6">
    <name type="scientific">Candidatus Harrisonbacteria bacterium RIFCSPLOWO2_02_FULL_41_13b</name>
    <dbReference type="NCBI Taxonomy" id="1798409"/>
    <lineage>
        <taxon>Bacteria</taxon>
        <taxon>Candidatus Harrisoniibacteriota</taxon>
    </lineage>
</organism>